<comment type="caution">
    <text evidence="1">The sequence shown here is derived from an EMBL/GenBank/DDBJ whole genome shotgun (WGS) entry which is preliminary data.</text>
</comment>
<dbReference type="Proteomes" id="UP001357485">
    <property type="component" value="Unassembled WGS sequence"/>
</dbReference>
<sequence length="274" mass="30247">PDGTAIGALDEFTEVTHLSIAERRMSTILRVGENAAAANNLKELWTQVIAALEPNVNDVPFALLYSVYEDRSNESESSMYSGYSTTSKQCLLEGLIGFTKDHPAATTAIDLSNDTEDFVIPFQSAWRSGGPVLMQAKTGNLPQVLAASIPGRGFGDTCKEATVLPIHNLSDNTIIAFLLLGLNPRRPHDEDYRQFILFLHDRLIKSAASVFLPEEQRRSQAIAEEIAIRHASLSKQLLQRTQEAERSEAKFTRLAKYAPVGMYLFDTSGSPLYL</sequence>
<protein>
    <recommendedName>
        <fullName evidence="3">GAF domain-containing protein</fullName>
    </recommendedName>
</protein>
<proteinExistence type="predicted"/>
<feature type="non-terminal residue" evidence="1">
    <location>
        <position position="1"/>
    </location>
</feature>
<reference evidence="1 2" key="1">
    <citation type="submission" date="2023-08" db="EMBL/GenBank/DDBJ databases">
        <title>Black Yeasts Isolated from many extreme environments.</title>
        <authorList>
            <person name="Coleine C."/>
            <person name="Stajich J.E."/>
            <person name="Selbmann L."/>
        </authorList>
    </citation>
    <scope>NUCLEOTIDE SEQUENCE [LARGE SCALE GENOMIC DNA]</scope>
    <source>
        <strain evidence="1 2">CCFEE 536</strain>
    </source>
</reference>
<evidence type="ECO:0008006" key="3">
    <source>
        <dbReference type="Google" id="ProtNLM"/>
    </source>
</evidence>
<name>A0ABR0KQ95_9PEZI</name>
<evidence type="ECO:0000313" key="1">
    <source>
        <dbReference type="EMBL" id="KAK5103273.1"/>
    </source>
</evidence>
<accession>A0ABR0KQ95</accession>
<evidence type="ECO:0000313" key="2">
    <source>
        <dbReference type="Proteomes" id="UP001357485"/>
    </source>
</evidence>
<gene>
    <name evidence="1" type="ORF">LTR16_006948</name>
</gene>
<organism evidence="1 2">
    <name type="scientific">Cryomyces antarcticus</name>
    <dbReference type="NCBI Taxonomy" id="329879"/>
    <lineage>
        <taxon>Eukaryota</taxon>
        <taxon>Fungi</taxon>
        <taxon>Dikarya</taxon>
        <taxon>Ascomycota</taxon>
        <taxon>Pezizomycotina</taxon>
        <taxon>Dothideomycetes</taxon>
        <taxon>Dothideomycetes incertae sedis</taxon>
        <taxon>Cryomyces</taxon>
    </lineage>
</organism>
<dbReference type="EMBL" id="JAVRRA010026014">
    <property type="protein sequence ID" value="KAK5103273.1"/>
    <property type="molecule type" value="Genomic_DNA"/>
</dbReference>
<keyword evidence="2" id="KW-1185">Reference proteome</keyword>
<feature type="non-terminal residue" evidence="1">
    <location>
        <position position="274"/>
    </location>
</feature>